<protein>
    <submittedName>
        <fullName evidence="9">Peptide/nickel transport system ATP-binding protein</fullName>
    </submittedName>
</protein>
<comment type="similarity">
    <text evidence="2">Belongs to the ABC transporter superfamily.</text>
</comment>
<feature type="domain" description="ABC transporter" evidence="8">
    <location>
        <begin position="7"/>
        <end position="257"/>
    </location>
</feature>
<dbReference type="PROSITE" id="PS00211">
    <property type="entry name" value="ABC_TRANSPORTER_1"/>
    <property type="match status" value="1"/>
</dbReference>
<dbReference type="GO" id="GO:0005886">
    <property type="term" value="C:plasma membrane"/>
    <property type="evidence" value="ECO:0007669"/>
    <property type="project" value="UniProtKB-SubCell"/>
</dbReference>
<sequence length="549" mass="59950">MSESPLVKIRGIKLEGRSDEKWNPIINGIDLTLARGEVLGLIGESGAGKSTLGLAAMGYTRDGVRISDGTVEFDGIDLLKASAAVKRGLLGKRIAYVAQSAAASFNPAHKLMDQHVEGPVQHGVMSRSESEADAIELYRKLRLPNPEEIGFRYPHQVSGGQLQRAMTAMAMSCRPDLIIFDEPTTALDVTTQIEVLASIRDIVEQFNTAAIYITHDLAVVAQMADRIKVLLKGDEVETADTRTMLSAPTQDYTKSLWAVRSFERPNKPAVQTGSVPVISVQNVDAAYGKVPVLYDVSFDMHSGRTVAVVGESGSGKSTTARCITGLLPPTAGQILLDGEVLPPDYRKRSKDQLRQVQMIYQMADTALNPRMSIGQIIARPVQFYLGLTGAEKRRKVDALLEQIELEPSEYYNRLPSELSGGQKQRIGIARALAAEPKFIICDEVTSALDQLVAEGILRLLARLQDELSLSYMFITHDLATVKAIADEVVVMKDGRVVEQGGKVEMFKPPHHAYTDLLLSSVPEMDPDWLTNLLAQRGVDNIGDAAVDKM</sequence>
<dbReference type="GO" id="GO:0015833">
    <property type="term" value="P:peptide transport"/>
    <property type="evidence" value="ECO:0007669"/>
    <property type="project" value="InterPro"/>
</dbReference>
<dbReference type="InterPro" id="IPR027417">
    <property type="entry name" value="P-loop_NTPase"/>
</dbReference>
<dbReference type="InterPro" id="IPR017871">
    <property type="entry name" value="ABC_transporter-like_CS"/>
</dbReference>
<evidence type="ECO:0000313" key="9">
    <source>
        <dbReference type="EMBL" id="PUB17138.1"/>
    </source>
</evidence>
<name>A0A2T6KLP0_9RHOB</name>
<evidence type="ECO:0000256" key="5">
    <source>
        <dbReference type="ARBA" id="ARBA00022741"/>
    </source>
</evidence>
<dbReference type="GO" id="GO:0016887">
    <property type="term" value="F:ATP hydrolysis activity"/>
    <property type="evidence" value="ECO:0007669"/>
    <property type="project" value="InterPro"/>
</dbReference>
<proteinExistence type="inferred from homology"/>
<evidence type="ECO:0000256" key="3">
    <source>
        <dbReference type="ARBA" id="ARBA00022448"/>
    </source>
</evidence>
<comment type="subcellular location">
    <subcellularLocation>
        <location evidence="1">Cell inner membrane</location>
        <topology evidence="1">Peripheral membrane protein</topology>
    </subcellularLocation>
</comment>
<evidence type="ECO:0000256" key="4">
    <source>
        <dbReference type="ARBA" id="ARBA00022475"/>
    </source>
</evidence>
<evidence type="ECO:0000256" key="7">
    <source>
        <dbReference type="ARBA" id="ARBA00023136"/>
    </source>
</evidence>
<accession>A0A2T6KLP0</accession>
<dbReference type="RefSeq" id="WP_108385310.1">
    <property type="nucleotide sequence ID" value="NZ_QBUD01000002.1"/>
</dbReference>
<dbReference type="InterPro" id="IPR013563">
    <property type="entry name" value="Oligopep_ABC_C"/>
</dbReference>
<keyword evidence="4" id="KW-1003">Cell membrane</keyword>
<evidence type="ECO:0000256" key="6">
    <source>
        <dbReference type="ARBA" id="ARBA00022840"/>
    </source>
</evidence>
<dbReference type="EMBL" id="QBUD01000002">
    <property type="protein sequence ID" value="PUB17138.1"/>
    <property type="molecule type" value="Genomic_DNA"/>
</dbReference>
<dbReference type="PANTHER" id="PTHR43297:SF2">
    <property type="entry name" value="DIPEPTIDE TRANSPORT ATP-BINDING PROTEIN DPPD"/>
    <property type="match status" value="1"/>
</dbReference>
<reference evidence="9 10" key="1">
    <citation type="submission" date="2018-04" db="EMBL/GenBank/DDBJ databases">
        <title>Genomic Encyclopedia of Archaeal and Bacterial Type Strains, Phase II (KMG-II): from individual species to whole genera.</title>
        <authorList>
            <person name="Goeker M."/>
        </authorList>
    </citation>
    <scope>NUCLEOTIDE SEQUENCE [LARGE SCALE GENOMIC DNA]</scope>
    <source>
        <strain evidence="9 10">DSM 29955</strain>
    </source>
</reference>
<dbReference type="OrthoDB" id="9802264at2"/>
<dbReference type="PANTHER" id="PTHR43297">
    <property type="entry name" value="OLIGOPEPTIDE TRANSPORT ATP-BINDING PROTEIN APPD"/>
    <property type="match status" value="1"/>
</dbReference>
<evidence type="ECO:0000256" key="1">
    <source>
        <dbReference type="ARBA" id="ARBA00004417"/>
    </source>
</evidence>
<evidence type="ECO:0000313" key="10">
    <source>
        <dbReference type="Proteomes" id="UP000244523"/>
    </source>
</evidence>
<dbReference type="FunFam" id="3.40.50.300:FF:002585">
    <property type="entry name" value="Glutathione import ATP-binding protein GsiA"/>
    <property type="match status" value="1"/>
</dbReference>
<organism evidence="9 10">
    <name type="scientific">Yoonia sediminilitoris</name>
    <dbReference type="NCBI Taxonomy" id="1286148"/>
    <lineage>
        <taxon>Bacteria</taxon>
        <taxon>Pseudomonadati</taxon>
        <taxon>Pseudomonadota</taxon>
        <taxon>Alphaproteobacteria</taxon>
        <taxon>Rhodobacterales</taxon>
        <taxon>Paracoccaceae</taxon>
        <taxon>Yoonia</taxon>
    </lineage>
</organism>
<keyword evidence="10" id="KW-1185">Reference proteome</keyword>
<keyword evidence="7" id="KW-0472">Membrane</keyword>
<keyword evidence="5" id="KW-0547">Nucleotide-binding</keyword>
<dbReference type="CDD" id="cd03257">
    <property type="entry name" value="ABC_NikE_OppD_transporters"/>
    <property type="match status" value="2"/>
</dbReference>
<dbReference type="InterPro" id="IPR050388">
    <property type="entry name" value="ABC_Ni/Peptide_Import"/>
</dbReference>
<dbReference type="Gene3D" id="3.40.50.300">
    <property type="entry name" value="P-loop containing nucleotide triphosphate hydrolases"/>
    <property type="match status" value="2"/>
</dbReference>
<dbReference type="InterPro" id="IPR003439">
    <property type="entry name" value="ABC_transporter-like_ATP-bd"/>
</dbReference>
<keyword evidence="3" id="KW-0813">Transport</keyword>
<dbReference type="SUPFAM" id="SSF52540">
    <property type="entry name" value="P-loop containing nucleoside triphosphate hydrolases"/>
    <property type="match status" value="2"/>
</dbReference>
<evidence type="ECO:0000259" key="8">
    <source>
        <dbReference type="PROSITE" id="PS50893"/>
    </source>
</evidence>
<evidence type="ECO:0000256" key="2">
    <source>
        <dbReference type="ARBA" id="ARBA00005417"/>
    </source>
</evidence>
<dbReference type="InterPro" id="IPR003593">
    <property type="entry name" value="AAA+_ATPase"/>
</dbReference>
<dbReference type="PROSITE" id="PS50893">
    <property type="entry name" value="ABC_TRANSPORTER_2"/>
    <property type="match status" value="2"/>
</dbReference>
<dbReference type="Pfam" id="PF00005">
    <property type="entry name" value="ABC_tran"/>
    <property type="match status" value="2"/>
</dbReference>
<dbReference type="AlphaFoldDB" id="A0A2T6KLP0"/>
<comment type="caution">
    <text evidence="9">The sequence shown here is derived from an EMBL/GenBank/DDBJ whole genome shotgun (WGS) entry which is preliminary data.</text>
</comment>
<dbReference type="Proteomes" id="UP000244523">
    <property type="component" value="Unassembled WGS sequence"/>
</dbReference>
<dbReference type="Pfam" id="PF08352">
    <property type="entry name" value="oligo_HPY"/>
    <property type="match status" value="1"/>
</dbReference>
<gene>
    <name evidence="9" type="ORF">C8N45_102148</name>
</gene>
<dbReference type="GO" id="GO:0005524">
    <property type="term" value="F:ATP binding"/>
    <property type="evidence" value="ECO:0007669"/>
    <property type="project" value="UniProtKB-KW"/>
</dbReference>
<dbReference type="SMART" id="SM00382">
    <property type="entry name" value="AAA"/>
    <property type="match status" value="2"/>
</dbReference>
<keyword evidence="6 9" id="KW-0067">ATP-binding</keyword>
<feature type="domain" description="ABC transporter" evidence="8">
    <location>
        <begin position="278"/>
        <end position="518"/>
    </location>
</feature>